<gene>
    <name evidence="1" type="ORF">FB558_0300</name>
</gene>
<dbReference type="InterPro" id="IPR009351">
    <property type="entry name" value="AlkZ-like"/>
</dbReference>
<keyword evidence="2" id="KW-1185">Reference proteome</keyword>
<organism evidence="1 2">
    <name type="scientific">Pseudonocardia kunmingensis</name>
    <dbReference type="NCBI Taxonomy" id="630975"/>
    <lineage>
        <taxon>Bacteria</taxon>
        <taxon>Bacillati</taxon>
        <taxon>Actinomycetota</taxon>
        <taxon>Actinomycetes</taxon>
        <taxon>Pseudonocardiales</taxon>
        <taxon>Pseudonocardiaceae</taxon>
        <taxon>Pseudonocardia</taxon>
    </lineage>
</organism>
<sequence length="374" mass="40008">MRVTWRQVVRWRARRQLLVEPAADALAVARRVCGLHAQVASCAPLIAGVRSAAPPDLQAALWERRSLVRTWAMRGTLHLLPADELDLWVGALTDKESRRRFPPSWEREHGVTGAQLHAITDAVGEVLGEEPLTRAELAAAIGARLGDPALVAPLSTGWGALLKPAAARGLLCSGPAADGAVTFVGPAAWLGRPLRPVDAAEADREVLLRFLAANGPATPADVARWWGEQPGPARRWVREHADALTQVEIDGEPGFVVRAADAEELAATPDAPAGEVVLLPGFDPWVIAPRSHRDRAIPAGRAGEVSRTAGWISPVLVVDGAVAGVWEHDVRGDDLLVTVRPFAPLPAQVREAAHVHVARYAALLGAATVRVDWR</sequence>
<dbReference type="PANTHER" id="PTHR38479">
    <property type="entry name" value="LMO0824 PROTEIN"/>
    <property type="match status" value="1"/>
</dbReference>
<dbReference type="Proteomes" id="UP000315677">
    <property type="component" value="Unassembled WGS sequence"/>
</dbReference>
<proteinExistence type="predicted"/>
<reference evidence="1 2" key="1">
    <citation type="submission" date="2019-06" db="EMBL/GenBank/DDBJ databases">
        <title>Sequencing the genomes of 1000 actinobacteria strains.</title>
        <authorList>
            <person name="Klenk H.-P."/>
        </authorList>
    </citation>
    <scope>NUCLEOTIDE SEQUENCE [LARGE SCALE GENOMIC DNA]</scope>
    <source>
        <strain evidence="1 2">DSM 45301</strain>
    </source>
</reference>
<dbReference type="AlphaFoldDB" id="A0A543DW66"/>
<comment type="caution">
    <text evidence="1">The sequence shown here is derived from an EMBL/GenBank/DDBJ whole genome shotgun (WGS) entry which is preliminary data.</text>
</comment>
<evidence type="ECO:0000313" key="2">
    <source>
        <dbReference type="Proteomes" id="UP000315677"/>
    </source>
</evidence>
<keyword evidence="1" id="KW-0238">DNA-binding</keyword>
<dbReference type="EMBL" id="VFPA01000001">
    <property type="protein sequence ID" value="TQM13551.1"/>
    <property type="molecule type" value="Genomic_DNA"/>
</dbReference>
<accession>A0A543DW66</accession>
<dbReference type="GO" id="GO:0003677">
    <property type="term" value="F:DNA binding"/>
    <property type="evidence" value="ECO:0007669"/>
    <property type="project" value="UniProtKB-KW"/>
</dbReference>
<protein>
    <submittedName>
        <fullName evidence="1">Winged helix DNA-binding protein</fullName>
    </submittedName>
</protein>
<name>A0A543DW66_9PSEU</name>
<dbReference type="RefSeq" id="WP_170231150.1">
    <property type="nucleotide sequence ID" value="NZ_VFPA01000001.1"/>
</dbReference>
<dbReference type="Pfam" id="PF06224">
    <property type="entry name" value="AlkZ-like"/>
    <property type="match status" value="1"/>
</dbReference>
<evidence type="ECO:0000313" key="1">
    <source>
        <dbReference type="EMBL" id="TQM13551.1"/>
    </source>
</evidence>
<dbReference type="PANTHER" id="PTHR38479:SF2">
    <property type="entry name" value="WINGED HELIX DNA-BINDING DOMAIN-CONTAINING PROTEIN"/>
    <property type="match status" value="1"/>
</dbReference>